<dbReference type="InterPro" id="IPR012429">
    <property type="entry name" value="HGSNAT_cat"/>
</dbReference>
<accession>A0ABW0GXQ0</accession>
<dbReference type="GO" id="GO:0015019">
    <property type="term" value="F:heparan-alpha-glucosaminide N-acetyltransferase activity"/>
    <property type="evidence" value="ECO:0007669"/>
    <property type="project" value="UniProtKB-EC"/>
</dbReference>
<keyword evidence="1" id="KW-0812">Transmembrane</keyword>
<keyword evidence="3" id="KW-0012">Acyltransferase</keyword>
<evidence type="ECO:0000313" key="4">
    <source>
        <dbReference type="Proteomes" id="UP001596016"/>
    </source>
</evidence>
<keyword evidence="4" id="KW-1185">Reference proteome</keyword>
<comment type="caution">
    <text evidence="3">The sequence shown here is derived from an EMBL/GenBank/DDBJ whole genome shotgun (WGS) entry which is preliminary data.</text>
</comment>
<reference evidence="4" key="1">
    <citation type="journal article" date="2019" name="Int. J. Syst. Evol. Microbiol.">
        <title>The Global Catalogue of Microorganisms (GCM) 10K type strain sequencing project: providing services to taxonomists for standard genome sequencing and annotation.</title>
        <authorList>
            <consortium name="The Broad Institute Genomics Platform"/>
            <consortium name="The Broad Institute Genome Sequencing Center for Infectious Disease"/>
            <person name="Wu L."/>
            <person name="Ma J."/>
        </authorList>
    </citation>
    <scope>NUCLEOTIDE SEQUENCE [LARGE SCALE GENOMIC DNA]</scope>
    <source>
        <strain evidence="4">CGMCC 4.1415</strain>
    </source>
</reference>
<feature type="transmembrane region" description="Helical" evidence="1">
    <location>
        <begin position="109"/>
        <end position="127"/>
    </location>
</feature>
<organism evidence="3 4">
    <name type="scientific">Aquamicrobium segne</name>
    <dbReference type="NCBI Taxonomy" id="469547"/>
    <lineage>
        <taxon>Bacteria</taxon>
        <taxon>Pseudomonadati</taxon>
        <taxon>Pseudomonadota</taxon>
        <taxon>Alphaproteobacteria</taxon>
        <taxon>Hyphomicrobiales</taxon>
        <taxon>Phyllobacteriaceae</taxon>
        <taxon>Aquamicrobium</taxon>
    </lineage>
</organism>
<feature type="transmembrane region" description="Helical" evidence="1">
    <location>
        <begin position="132"/>
        <end position="149"/>
    </location>
</feature>
<feature type="transmembrane region" description="Helical" evidence="1">
    <location>
        <begin position="223"/>
        <end position="244"/>
    </location>
</feature>
<feature type="transmembrane region" description="Helical" evidence="1">
    <location>
        <begin position="12"/>
        <end position="32"/>
    </location>
</feature>
<dbReference type="Pfam" id="PF07786">
    <property type="entry name" value="HGSNAT_cat"/>
    <property type="match status" value="1"/>
</dbReference>
<keyword evidence="1" id="KW-1133">Transmembrane helix</keyword>
<dbReference type="RefSeq" id="WP_378229433.1">
    <property type="nucleotide sequence ID" value="NZ_JBHSLL010000029.1"/>
</dbReference>
<evidence type="ECO:0000313" key="3">
    <source>
        <dbReference type="EMBL" id="MFC5386437.1"/>
    </source>
</evidence>
<sequence>MQPAIQLSRRIEWIDAIRGIALLAMVSYHFTWDLEFFNYVTPGLTAFGGWKIYARCIASSFLFLVGVSLVLAHGNGIRWQGFGKRLAMIVAAASAITLATWFATPHSFIFFGILHHIALASVLGLAFLRFRAWALVLAALVVAGAPHYLRQPLFDHPALWWVGLSLMPPRSNDYVPLFPWFAAVLAGMAATRFAQSFGLLARLGGKFTRMPGRLLVKIGQHSLAFYLLHQPVLIAGLWLFALIWPAPAPDPATGFAHACEHSCLESRDQIFCTTYCTCMFNALQDEGALDNVMRGAQTARQSSRLGELASICTLETDMKVMGEEE</sequence>
<feature type="domain" description="Heparan-alpha-glucosaminide N-acetyltransferase catalytic" evidence="2">
    <location>
        <begin position="10"/>
        <end position="231"/>
    </location>
</feature>
<feature type="transmembrane region" description="Helical" evidence="1">
    <location>
        <begin position="86"/>
        <end position="103"/>
    </location>
</feature>
<proteinExistence type="predicted"/>
<feature type="transmembrane region" description="Helical" evidence="1">
    <location>
        <begin position="52"/>
        <end position="74"/>
    </location>
</feature>
<keyword evidence="3" id="KW-0808">Transferase</keyword>
<keyword evidence="1" id="KW-0472">Membrane</keyword>
<evidence type="ECO:0000256" key="1">
    <source>
        <dbReference type="SAM" id="Phobius"/>
    </source>
</evidence>
<dbReference type="Proteomes" id="UP001596016">
    <property type="component" value="Unassembled WGS sequence"/>
</dbReference>
<evidence type="ECO:0000259" key="2">
    <source>
        <dbReference type="Pfam" id="PF07786"/>
    </source>
</evidence>
<name>A0ABW0GXQ0_9HYPH</name>
<dbReference type="EMBL" id="JBHSLL010000029">
    <property type="protein sequence ID" value="MFC5386437.1"/>
    <property type="molecule type" value="Genomic_DNA"/>
</dbReference>
<feature type="transmembrane region" description="Helical" evidence="1">
    <location>
        <begin position="177"/>
        <end position="203"/>
    </location>
</feature>
<dbReference type="EC" id="2.3.1.78" evidence="3"/>
<gene>
    <name evidence="3" type="ORF">ACFPLB_10705</name>
</gene>
<protein>
    <submittedName>
        <fullName evidence="3">Heparan-alpha-glucosaminide N-acetyltransferase</fullName>
        <ecNumber evidence="3">2.3.1.78</ecNumber>
    </submittedName>
</protein>